<proteinExistence type="predicted"/>
<evidence type="ECO:0000313" key="2">
    <source>
        <dbReference type="Proteomes" id="UP000777265"/>
    </source>
</evidence>
<reference evidence="1" key="1">
    <citation type="journal article" date="2020" name="Biotechnol. Biofuels">
        <title>New insights from the biogas microbiome by comprehensive genome-resolved metagenomics of nearly 1600 species originating from multiple anaerobic digesters.</title>
        <authorList>
            <person name="Campanaro S."/>
            <person name="Treu L."/>
            <person name="Rodriguez-R L.M."/>
            <person name="Kovalovszki A."/>
            <person name="Ziels R.M."/>
            <person name="Maus I."/>
            <person name="Zhu X."/>
            <person name="Kougias P.G."/>
            <person name="Basile A."/>
            <person name="Luo G."/>
            <person name="Schluter A."/>
            <person name="Konstantinidis K.T."/>
            <person name="Angelidaki I."/>
        </authorList>
    </citation>
    <scope>NUCLEOTIDE SEQUENCE</scope>
    <source>
        <strain evidence="1">AS06rmzACSIP_7</strain>
    </source>
</reference>
<name>A0A971S1T6_9BACT</name>
<organism evidence="1 2">
    <name type="scientific">Syntrophorhabdus aromaticivorans</name>
    <dbReference type="NCBI Taxonomy" id="328301"/>
    <lineage>
        <taxon>Bacteria</taxon>
        <taxon>Pseudomonadati</taxon>
        <taxon>Thermodesulfobacteriota</taxon>
        <taxon>Syntrophorhabdia</taxon>
        <taxon>Syntrophorhabdales</taxon>
        <taxon>Syntrophorhabdaceae</taxon>
        <taxon>Syntrophorhabdus</taxon>
    </lineage>
</organism>
<gene>
    <name evidence="1" type="ORF">GXY80_15490</name>
</gene>
<protein>
    <submittedName>
        <fullName evidence="1">Uncharacterized protein</fullName>
    </submittedName>
</protein>
<sequence length="95" mass="10849">MFDERQQKTNWVAFRKVEYDTIILGNSRVTYLDTRVVPGKAFNYSASSMKPVEYLPYMKFVSSRSSMPIKTVVLGMSFADTNGSNAPSFEKPETY</sequence>
<comment type="caution">
    <text evidence="1">The sequence shown here is derived from an EMBL/GenBank/DDBJ whole genome shotgun (WGS) entry which is preliminary data.</text>
</comment>
<accession>A0A971S1T6</accession>
<dbReference type="EMBL" id="JAAYEE010000311">
    <property type="protein sequence ID" value="NLW36860.1"/>
    <property type="molecule type" value="Genomic_DNA"/>
</dbReference>
<dbReference type="AlphaFoldDB" id="A0A971S1T6"/>
<dbReference type="Proteomes" id="UP000777265">
    <property type="component" value="Unassembled WGS sequence"/>
</dbReference>
<feature type="non-terminal residue" evidence="1">
    <location>
        <position position="95"/>
    </location>
</feature>
<reference evidence="1" key="2">
    <citation type="submission" date="2020-01" db="EMBL/GenBank/DDBJ databases">
        <authorList>
            <person name="Campanaro S."/>
        </authorList>
    </citation>
    <scope>NUCLEOTIDE SEQUENCE</scope>
    <source>
        <strain evidence="1">AS06rmzACSIP_7</strain>
    </source>
</reference>
<evidence type="ECO:0000313" key="1">
    <source>
        <dbReference type="EMBL" id="NLW36860.1"/>
    </source>
</evidence>